<dbReference type="InterPro" id="IPR028961">
    <property type="entry name" value="Imm21"/>
</dbReference>
<proteinExistence type="predicted"/>
<reference evidence="1" key="1">
    <citation type="submission" date="2021-03" db="EMBL/GenBank/DDBJ databases">
        <authorList>
            <person name="Wang G."/>
        </authorList>
    </citation>
    <scope>NUCLEOTIDE SEQUENCE</scope>
    <source>
        <strain evidence="1">KCTC 12899</strain>
    </source>
</reference>
<gene>
    <name evidence="1" type="ORF">J3U88_29745</name>
</gene>
<accession>A0A8J7QHS5</accession>
<name>A0A8J7QHS5_9BACT</name>
<comment type="caution">
    <text evidence="1">The sequence shown here is derived from an EMBL/GenBank/DDBJ whole genome shotgun (WGS) entry which is preliminary data.</text>
</comment>
<dbReference type="RefSeq" id="WP_207862668.1">
    <property type="nucleotide sequence ID" value="NZ_JAFREP010000041.1"/>
</dbReference>
<dbReference type="EMBL" id="JAFREP010000041">
    <property type="protein sequence ID" value="MBO1322695.1"/>
    <property type="molecule type" value="Genomic_DNA"/>
</dbReference>
<sequence length="171" mass="19042">MNWIESSGGPLSLLEERILSAWGGVDSSVTDPKKTDYDRACEVEDYASILRVGDGEAVIFGDEPNPLSYIPHQQTYGIFVRWKWAPDQASVESHLRSLNLQSIPEIGRVRFRVESKNLQVFDASLSGGDIKESLRLELNPGVYDITTKLYEPDSETALLLHVITKLSSSSD</sequence>
<dbReference type="Pfam" id="PF15589">
    <property type="entry name" value="Imm21"/>
    <property type="match status" value="1"/>
</dbReference>
<organism evidence="1 2">
    <name type="scientific">Acanthopleuribacter pedis</name>
    <dbReference type="NCBI Taxonomy" id="442870"/>
    <lineage>
        <taxon>Bacteria</taxon>
        <taxon>Pseudomonadati</taxon>
        <taxon>Acidobacteriota</taxon>
        <taxon>Holophagae</taxon>
        <taxon>Acanthopleuribacterales</taxon>
        <taxon>Acanthopleuribacteraceae</taxon>
        <taxon>Acanthopleuribacter</taxon>
    </lineage>
</organism>
<protein>
    <submittedName>
        <fullName evidence="1">Uncharacterized protein</fullName>
    </submittedName>
</protein>
<keyword evidence="2" id="KW-1185">Reference proteome</keyword>
<dbReference type="Proteomes" id="UP000664417">
    <property type="component" value="Unassembled WGS sequence"/>
</dbReference>
<evidence type="ECO:0000313" key="1">
    <source>
        <dbReference type="EMBL" id="MBO1322695.1"/>
    </source>
</evidence>
<evidence type="ECO:0000313" key="2">
    <source>
        <dbReference type="Proteomes" id="UP000664417"/>
    </source>
</evidence>
<dbReference type="AlphaFoldDB" id="A0A8J7QHS5"/>